<gene>
    <name evidence="1" type="ORF">EMPS_00712</name>
</gene>
<dbReference type="Proteomes" id="UP000827284">
    <property type="component" value="Unassembled WGS sequence"/>
</dbReference>
<reference evidence="1" key="2">
    <citation type="journal article" date="2022" name="Microbiol. Resour. Announc.">
        <title>Whole-Genome Sequence of Entomortierella parvispora E1425, a Mucoromycotan Fungus Associated with Burkholderiaceae-Related Endosymbiotic Bacteria.</title>
        <authorList>
            <person name="Herlambang A."/>
            <person name="Guo Y."/>
            <person name="Takashima Y."/>
            <person name="Narisawa K."/>
            <person name="Ohta H."/>
            <person name="Nishizawa T."/>
        </authorList>
    </citation>
    <scope>NUCLEOTIDE SEQUENCE</scope>
    <source>
        <strain evidence="1">E1425</strain>
    </source>
</reference>
<name>A0A9P3LRU8_9FUNG</name>
<dbReference type="OrthoDB" id="2418021at2759"/>
<dbReference type="AlphaFoldDB" id="A0A9P3LRU8"/>
<accession>A0A9P3LRU8</accession>
<organism evidence="1 2">
    <name type="scientific">Entomortierella parvispora</name>
    <dbReference type="NCBI Taxonomy" id="205924"/>
    <lineage>
        <taxon>Eukaryota</taxon>
        <taxon>Fungi</taxon>
        <taxon>Fungi incertae sedis</taxon>
        <taxon>Mucoromycota</taxon>
        <taxon>Mortierellomycotina</taxon>
        <taxon>Mortierellomycetes</taxon>
        <taxon>Mortierellales</taxon>
        <taxon>Mortierellaceae</taxon>
        <taxon>Entomortierella</taxon>
    </lineage>
</organism>
<protein>
    <submittedName>
        <fullName evidence="1">Uncharacterized protein</fullName>
    </submittedName>
</protein>
<comment type="caution">
    <text evidence="1">The sequence shown here is derived from an EMBL/GenBank/DDBJ whole genome shotgun (WGS) entry which is preliminary data.</text>
</comment>
<reference evidence="1" key="1">
    <citation type="submission" date="2021-11" db="EMBL/GenBank/DDBJ databases">
        <authorList>
            <person name="Herlambang A."/>
            <person name="Guo Y."/>
            <person name="Takashima Y."/>
            <person name="Nishizawa T."/>
        </authorList>
    </citation>
    <scope>NUCLEOTIDE SEQUENCE</scope>
    <source>
        <strain evidence="1">E1425</strain>
    </source>
</reference>
<evidence type="ECO:0000313" key="2">
    <source>
        <dbReference type="Proteomes" id="UP000827284"/>
    </source>
</evidence>
<dbReference type="EMBL" id="BQFW01000001">
    <property type="protein sequence ID" value="GJJ68366.1"/>
    <property type="molecule type" value="Genomic_DNA"/>
</dbReference>
<proteinExistence type="predicted"/>
<keyword evidence="2" id="KW-1185">Reference proteome</keyword>
<sequence length="426" mass="48394">MVTKSPFLRNLHRIRVLNVQYASFMNLFLDQSSSSLEAIQLEELSVGLEVDPRPPRKVLNPSGRSYTIVQTTMGPSSHTDIGVTLQIIGRSPRLSAFSFAVKALSCPGDQARLLASLPSSLEKLNTIPYSDSTVHHKNADQDPKIKSMDLFLELRKGVGFENLKSLSISAKPIELTLLTALMDRSPKLEELTLCELQHGAWNDSVVAYVLSRRPPNGWKTLRFLTEVDRVVGPLTVAATLQNSSTLENIQLSNYKSGFASDWRLSCYIGGVPRPDIVKARVGRPLYSSYNSDRYSMLQSHEVQRRVLSKIGRLTKLREIAFGSERQAEENWHDETVLGEDAWWEEEEENELDEEELRGFWDEFGNQYQSLTMSLQDGLDELKDLKCLRKLTLGGMSLNIGEAERVWMKENWPEYDPSRPKRDDWTE</sequence>
<evidence type="ECO:0000313" key="1">
    <source>
        <dbReference type="EMBL" id="GJJ68366.1"/>
    </source>
</evidence>